<dbReference type="InterPro" id="IPR009325">
    <property type="entry name" value="DUF983"/>
</dbReference>
<evidence type="ECO:0000256" key="1">
    <source>
        <dbReference type="SAM" id="Phobius"/>
    </source>
</evidence>
<feature type="transmembrane region" description="Helical" evidence="1">
    <location>
        <begin position="57"/>
        <end position="81"/>
    </location>
</feature>
<name>A0AA49K0F1_9BACT</name>
<accession>A0AA49JUD1</accession>
<dbReference type="Proteomes" id="UP001229955">
    <property type="component" value="Chromosome"/>
</dbReference>
<dbReference type="EMBL" id="CP130612">
    <property type="protein sequence ID" value="WKW12265.1"/>
    <property type="molecule type" value="Genomic_DNA"/>
</dbReference>
<evidence type="ECO:0000313" key="2">
    <source>
        <dbReference type="EMBL" id="WKW12265.1"/>
    </source>
</evidence>
<proteinExistence type="predicted"/>
<keyword evidence="4" id="KW-1185">Reference proteome</keyword>
<reference evidence="3" key="1">
    <citation type="submission" date="2023-07" db="EMBL/GenBank/DDBJ databases">
        <authorList>
            <person name="Haufschild T."/>
            <person name="Kallscheuer N."/>
            <person name="Hammer J."/>
            <person name="Kohn T."/>
            <person name="Kabuu M."/>
            <person name="Jogler M."/>
            <person name="Wohfarth N."/>
            <person name="Heuer A."/>
            <person name="Rohde M."/>
            <person name="van Teeseling M.C.F."/>
            <person name="Jogler C."/>
        </authorList>
    </citation>
    <scope>NUCLEOTIDE SEQUENCE</scope>
    <source>
        <strain evidence="2">Strain 138</strain>
        <strain evidence="3">Strain 318</strain>
    </source>
</reference>
<keyword evidence="1" id="KW-0472">Membrane</keyword>
<dbReference type="EMBL" id="CP130613">
    <property type="protein sequence ID" value="WKW15173.1"/>
    <property type="molecule type" value="Genomic_DNA"/>
</dbReference>
<dbReference type="KEGG" id="pspc:Strain318_001548"/>
<feature type="transmembrane region" description="Helical" evidence="1">
    <location>
        <begin position="93"/>
        <end position="110"/>
    </location>
</feature>
<keyword evidence="1" id="KW-1133">Transmembrane helix</keyword>
<dbReference type="RefSeq" id="WP_367885142.1">
    <property type="nucleotide sequence ID" value="NZ_CP130612.1"/>
</dbReference>
<sequence length="129" mass="14447">MSTPTALPSSTTRLLRAFALRCPECGSGGLFRRWLWLQPRCPRCALKTDRGNRDHFVGAYLVNLIVAELLFAAGLGIWVLVVWPDVPWDRLEVVLVVAMVAAPLLLYPFTRTVWLAADLIFDPPKASDR</sequence>
<accession>A0AA49K0F1</accession>
<dbReference type="AlphaFoldDB" id="A0AA49K0F1"/>
<organism evidence="3 4">
    <name type="scientific">Pseudogemmatithrix spongiicola</name>
    <dbReference type="NCBI Taxonomy" id="3062599"/>
    <lineage>
        <taxon>Bacteria</taxon>
        <taxon>Pseudomonadati</taxon>
        <taxon>Gemmatimonadota</taxon>
        <taxon>Gemmatimonadia</taxon>
        <taxon>Gemmatimonadales</taxon>
        <taxon>Gemmatimonadaceae</taxon>
        <taxon>Pseudogemmatithrix</taxon>
    </lineage>
</organism>
<evidence type="ECO:0000313" key="4">
    <source>
        <dbReference type="Proteomes" id="UP001229955"/>
    </source>
</evidence>
<gene>
    <name evidence="2" type="ORF">Strain138_001548</name>
    <name evidence="3" type="ORF">Strain318_001548</name>
</gene>
<evidence type="ECO:0000313" key="3">
    <source>
        <dbReference type="EMBL" id="WKW15173.1"/>
    </source>
</evidence>
<keyword evidence="1" id="KW-0812">Transmembrane</keyword>
<dbReference type="Pfam" id="PF06170">
    <property type="entry name" value="DUF983"/>
    <property type="match status" value="1"/>
</dbReference>
<protein>
    <submittedName>
        <fullName evidence="3">DUF983 domain-containing protein</fullName>
    </submittedName>
</protein>